<dbReference type="EMBL" id="BLXT01004946">
    <property type="protein sequence ID" value="GFO18322.1"/>
    <property type="molecule type" value="Genomic_DNA"/>
</dbReference>
<comment type="caution">
    <text evidence="1">The sequence shown here is derived from an EMBL/GenBank/DDBJ whole genome shotgun (WGS) entry which is preliminary data.</text>
</comment>
<keyword evidence="2" id="KW-1185">Reference proteome</keyword>
<reference evidence="1 2" key="1">
    <citation type="journal article" date="2021" name="Elife">
        <title>Chloroplast acquisition without the gene transfer in kleptoplastic sea slugs, Plakobranchus ocellatus.</title>
        <authorList>
            <person name="Maeda T."/>
            <person name="Takahashi S."/>
            <person name="Yoshida T."/>
            <person name="Shimamura S."/>
            <person name="Takaki Y."/>
            <person name="Nagai Y."/>
            <person name="Toyoda A."/>
            <person name="Suzuki Y."/>
            <person name="Arimoto A."/>
            <person name="Ishii H."/>
            <person name="Satoh N."/>
            <person name="Nishiyama T."/>
            <person name="Hasebe M."/>
            <person name="Maruyama T."/>
            <person name="Minagawa J."/>
            <person name="Obokata J."/>
            <person name="Shigenobu S."/>
        </authorList>
    </citation>
    <scope>NUCLEOTIDE SEQUENCE [LARGE SCALE GENOMIC DNA]</scope>
</reference>
<evidence type="ECO:0000313" key="2">
    <source>
        <dbReference type="Proteomes" id="UP000735302"/>
    </source>
</evidence>
<proteinExistence type="predicted"/>
<protein>
    <submittedName>
        <fullName evidence="1">Uncharacterized protein</fullName>
    </submittedName>
</protein>
<name>A0AAV4BG07_9GAST</name>
<accession>A0AAV4BG07</accession>
<evidence type="ECO:0000313" key="1">
    <source>
        <dbReference type="EMBL" id="GFO18322.1"/>
    </source>
</evidence>
<gene>
    <name evidence="1" type="ORF">PoB_004482700</name>
</gene>
<dbReference type="AlphaFoldDB" id="A0AAV4BG07"/>
<organism evidence="1 2">
    <name type="scientific">Plakobranchus ocellatus</name>
    <dbReference type="NCBI Taxonomy" id="259542"/>
    <lineage>
        <taxon>Eukaryota</taxon>
        <taxon>Metazoa</taxon>
        <taxon>Spiralia</taxon>
        <taxon>Lophotrochozoa</taxon>
        <taxon>Mollusca</taxon>
        <taxon>Gastropoda</taxon>
        <taxon>Heterobranchia</taxon>
        <taxon>Euthyneura</taxon>
        <taxon>Panpulmonata</taxon>
        <taxon>Sacoglossa</taxon>
        <taxon>Placobranchoidea</taxon>
        <taxon>Plakobranchidae</taxon>
        <taxon>Plakobranchus</taxon>
    </lineage>
</organism>
<sequence length="104" mass="11765">MWTYANSEIALAQRWRSAQCVPLIGLRGERGVLESNFKSSDLKKKTAVAPPHASTRFGLPETSLCLGWWLRWFQFQNPVRTPLILPTIGLLRLRAACVRPSSGW</sequence>
<dbReference type="Proteomes" id="UP000735302">
    <property type="component" value="Unassembled WGS sequence"/>
</dbReference>